<comment type="similarity">
    <text evidence="2">Belongs to the tumor necrosis factor family.</text>
</comment>
<keyword evidence="5" id="KW-1133">Transmembrane helix</keyword>
<dbReference type="InterPro" id="IPR008983">
    <property type="entry name" value="Tumour_necrosis_fac-like_dom"/>
</dbReference>
<evidence type="ECO:0000256" key="1">
    <source>
        <dbReference type="ARBA" id="ARBA00004370"/>
    </source>
</evidence>
<evidence type="ECO:0000256" key="5">
    <source>
        <dbReference type="SAM" id="Phobius"/>
    </source>
</evidence>
<reference evidence="7" key="1">
    <citation type="submission" date="2022-08" db="EMBL/GenBank/DDBJ databases">
        <title>Genome sequencing of akame (Lates japonicus).</title>
        <authorList>
            <person name="Hashiguchi Y."/>
            <person name="Takahashi H."/>
        </authorList>
    </citation>
    <scope>NUCLEOTIDE SEQUENCE</scope>
    <source>
        <strain evidence="7">Kochi</strain>
    </source>
</reference>
<keyword evidence="8" id="KW-1185">Reference proteome</keyword>
<dbReference type="Proteomes" id="UP001279410">
    <property type="component" value="Unassembled WGS sequence"/>
</dbReference>
<evidence type="ECO:0000259" key="6">
    <source>
        <dbReference type="PROSITE" id="PS50049"/>
    </source>
</evidence>
<evidence type="ECO:0000313" key="8">
    <source>
        <dbReference type="Proteomes" id="UP001279410"/>
    </source>
</evidence>
<evidence type="ECO:0000256" key="2">
    <source>
        <dbReference type="ARBA" id="ARBA00008670"/>
    </source>
</evidence>
<comment type="subcellular location">
    <subcellularLocation>
        <location evidence="1">Membrane</location>
    </subcellularLocation>
</comment>
<proteinExistence type="inferred from homology"/>
<comment type="caution">
    <text evidence="7">The sequence shown here is derived from an EMBL/GenBank/DDBJ whole genome shotgun (WGS) entry which is preliminary data.</text>
</comment>
<evidence type="ECO:0000256" key="3">
    <source>
        <dbReference type="ARBA" id="ARBA00022514"/>
    </source>
</evidence>
<feature type="transmembrane region" description="Helical" evidence="5">
    <location>
        <begin position="41"/>
        <end position="62"/>
    </location>
</feature>
<dbReference type="Gene3D" id="2.60.120.40">
    <property type="match status" value="1"/>
</dbReference>
<accession>A0AAD3NJU8</accession>
<protein>
    <submittedName>
        <fullName evidence="7">Tumor necrosis factor ligand superfamily member 15-like protein</fullName>
    </submittedName>
</protein>
<dbReference type="GO" id="GO:0006955">
    <property type="term" value="P:immune response"/>
    <property type="evidence" value="ECO:0007669"/>
    <property type="project" value="InterPro"/>
</dbReference>
<dbReference type="SMART" id="SM00207">
    <property type="entry name" value="TNF"/>
    <property type="match status" value="1"/>
</dbReference>
<dbReference type="Pfam" id="PF00229">
    <property type="entry name" value="TNF"/>
    <property type="match status" value="1"/>
</dbReference>
<name>A0AAD3NJU8_LATJO</name>
<dbReference type="GO" id="GO:0005615">
    <property type="term" value="C:extracellular space"/>
    <property type="evidence" value="ECO:0007669"/>
    <property type="project" value="UniProtKB-KW"/>
</dbReference>
<dbReference type="CDD" id="cd00184">
    <property type="entry name" value="TNF"/>
    <property type="match status" value="1"/>
</dbReference>
<dbReference type="SUPFAM" id="SSF49842">
    <property type="entry name" value="TNF-like"/>
    <property type="match status" value="1"/>
</dbReference>
<evidence type="ECO:0000256" key="4">
    <source>
        <dbReference type="ARBA" id="ARBA00023136"/>
    </source>
</evidence>
<keyword evidence="3" id="KW-0202">Cytokine</keyword>
<dbReference type="PROSITE" id="PS50049">
    <property type="entry name" value="THD_2"/>
    <property type="match status" value="1"/>
</dbReference>
<dbReference type="PANTHER" id="PTHR11471">
    <property type="entry name" value="TUMOR NECROSIS FACTOR FAMILY MEMBER"/>
    <property type="match status" value="1"/>
</dbReference>
<sequence length="250" mass="27909">MEAEGCCCCCCGEEEAGLRRHNTLIQLLRQRETRFQRMAQVLLVALLVTAAAALALLFTVVLNGRGHQAADTQAMKQTDSRSPDICVTQQQHHHLENPSVMLTAPGTNQIPGGFLEWESEIGNVHCHGGFNYSSGNLTVPRKGIYRVFLQITYESVNACTEATKRLVSEVFYITDSYNDNRRLLSSEDTVSCSLKHWRKSLYTSGLFVLEANSRLRVKSSHPELIVNKQYLVFFGAELLPQSSGQTVRVT</sequence>
<dbReference type="GO" id="GO:0005164">
    <property type="term" value="F:tumor necrosis factor receptor binding"/>
    <property type="evidence" value="ECO:0007669"/>
    <property type="project" value="InterPro"/>
</dbReference>
<organism evidence="7 8">
    <name type="scientific">Lates japonicus</name>
    <name type="common">Japanese lates</name>
    <dbReference type="NCBI Taxonomy" id="270547"/>
    <lineage>
        <taxon>Eukaryota</taxon>
        <taxon>Metazoa</taxon>
        <taxon>Chordata</taxon>
        <taxon>Craniata</taxon>
        <taxon>Vertebrata</taxon>
        <taxon>Euteleostomi</taxon>
        <taxon>Actinopterygii</taxon>
        <taxon>Neopterygii</taxon>
        <taxon>Teleostei</taxon>
        <taxon>Neoteleostei</taxon>
        <taxon>Acanthomorphata</taxon>
        <taxon>Carangaria</taxon>
        <taxon>Carangaria incertae sedis</taxon>
        <taxon>Centropomidae</taxon>
        <taxon>Lates</taxon>
    </lineage>
</organism>
<dbReference type="AlphaFoldDB" id="A0AAD3NJU8"/>
<gene>
    <name evidence="7" type="ORF">AKAME5_002557400</name>
</gene>
<dbReference type="GO" id="GO:0016020">
    <property type="term" value="C:membrane"/>
    <property type="evidence" value="ECO:0007669"/>
    <property type="project" value="UniProtKB-SubCell"/>
</dbReference>
<dbReference type="PANTHER" id="PTHR11471:SF24">
    <property type="entry name" value="TUMOR NECROSIS FACTOR LIGAND SUPERFAMILY MEMBER 15"/>
    <property type="match status" value="1"/>
</dbReference>
<feature type="domain" description="THD" evidence="6">
    <location>
        <begin position="98"/>
        <end position="239"/>
    </location>
</feature>
<evidence type="ECO:0000313" key="7">
    <source>
        <dbReference type="EMBL" id="GLD74246.1"/>
    </source>
</evidence>
<dbReference type="GO" id="GO:0005125">
    <property type="term" value="F:cytokine activity"/>
    <property type="evidence" value="ECO:0007669"/>
    <property type="project" value="UniProtKB-KW"/>
</dbReference>
<dbReference type="EMBL" id="BRZM01002090">
    <property type="protein sequence ID" value="GLD74246.1"/>
    <property type="molecule type" value="Genomic_DNA"/>
</dbReference>
<keyword evidence="5" id="KW-0812">Transmembrane</keyword>
<dbReference type="InterPro" id="IPR006052">
    <property type="entry name" value="TNF_dom"/>
</dbReference>
<keyword evidence="4 5" id="KW-0472">Membrane</keyword>